<evidence type="ECO:0000256" key="15">
    <source>
        <dbReference type="ARBA" id="ARBA00023157"/>
    </source>
</evidence>
<comment type="similarity">
    <text evidence="18">Belongs to the peptidase S1 family. Plasminogen subfamily.</text>
</comment>
<dbReference type="GO" id="GO:0004252">
    <property type="term" value="F:serine-type endopeptidase activity"/>
    <property type="evidence" value="ECO:0007669"/>
    <property type="project" value="UniProtKB-UniRule"/>
</dbReference>
<dbReference type="GO" id="GO:0007596">
    <property type="term" value="P:blood coagulation"/>
    <property type="evidence" value="ECO:0007669"/>
    <property type="project" value="UniProtKB-UniRule"/>
</dbReference>
<comment type="subcellular location">
    <subcellularLocation>
        <location evidence="2 18">Secreted</location>
    </subcellularLocation>
</comment>
<keyword evidence="18" id="KW-0094">Blood coagulation</keyword>
<evidence type="ECO:0000313" key="28">
    <source>
        <dbReference type="Proteomes" id="UP000028760"/>
    </source>
</evidence>
<dbReference type="GO" id="GO:0005102">
    <property type="term" value="F:signaling receptor binding"/>
    <property type="evidence" value="ECO:0007669"/>
    <property type="project" value="TreeGrafter"/>
</dbReference>
<keyword evidence="16 18" id="KW-0280">Fibrinolysis</keyword>
<dbReference type="FunFam" id="2.40.10.10:FF:000003">
    <property type="entry name" value="Transmembrane serine protease 3"/>
    <property type="match status" value="1"/>
</dbReference>
<evidence type="ECO:0000256" key="11">
    <source>
        <dbReference type="ARBA" id="ARBA00022801"/>
    </source>
</evidence>
<feature type="disulfide bond" evidence="21">
    <location>
        <begin position="191"/>
        <end position="268"/>
    </location>
</feature>
<evidence type="ECO:0000256" key="14">
    <source>
        <dbReference type="ARBA" id="ARBA00023148"/>
    </source>
</evidence>
<dbReference type="Pfam" id="PF00051">
    <property type="entry name" value="Kringle"/>
    <property type="match status" value="5"/>
</dbReference>
<dbReference type="FunFam" id="2.40.20.10:FF:000025">
    <property type="entry name" value="Plasminogen"/>
    <property type="match status" value="1"/>
</dbReference>
<evidence type="ECO:0000256" key="1">
    <source>
        <dbReference type="ARBA" id="ARBA00000717"/>
    </source>
</evidence>
<keyword evidence="14 18" id="KW-0797">Tissue remodeling</keyword>
<feature type="disulfide bond" evidence="21">
    <location>
        <begin position="281"/>
        <end position="358"/>
    </location>
</feature>
<feature type="chain" id="PRO_5001920579" description="Plasminogen" evidence="23">
    <location>
        <begin position="26"/>
        <end position="802"/>
    </location>
</feature>
<dbReference type="InterPro" id="IPR018114">
    <property type="entry name" value="TRYPSIN_HIS"/>
</dbReference>
<feature type="region of interest" description="Disordered" evidence="22">
    <location>
        <begin position="402"/>
        <end position="423"/>
    </location>
</feature>
<feature type="binding site" evidence="20">
    <location>
        <position position="432"/>
    </location>
    <ligand>
        <name>L-lysine</name>
        <dbReference type="ChEBI" id="CHEBI:32551"/>
    </ligand>
</feature>
<dbReference type="Pfam" id="PF00024">
    <property type="entry name" value="PAN_1"/>
    <property type="match status" value="1"/>
</dbReference>
<dbReference type="CDD" id="cd00108">
    <property type="entry name" value="KR"/>
    <property type="match status" value="5"/>
</dbReference>
<feature type="disulfide bond" evidence="21">
    <location>
        <begin position="398"/>
        <end position="437"/>
    </location>
</feature>
<evidence type="ECO:0000259" key="26">
    <source>
        <dbReference type="PROSITE" id="PS50948"/>
    </source>
</evidence>
<dbReference type="FunFam" id="2.40.20.10:FF:000004">
    <property type="entry name" value="Hepatocyte growth factor"/>
    <property type="match status" value="1"/>
</dbReference>
<dbReference type="SMART" id="SM00130">
    <property type="entry name" value="KR"/>
    <property type="match status" value="5"/>
</dbReference>
<keyword evidence="13" id="KW-0865">Zymogen</keyword>
<dbReference type="FunFam" id="3.50.4.10:FF:000027">
    <property type="entry name" value="Plasminogen"/>
    <property type="match status" value="1"/>
</dbReference>
<dbReference type="PRINTS" id="PR00722">
    <property type="entry name" value="CHYMOTRYPSIN"/>
</dbReference>
<dbReference type="SUPFAM" id="SSF50494">
    <property type="entry name" value="Trypsin-like serine proteases"/>
    <property type="match status" value="1"/>
</dbReference>
<accession>A0A096LUY1</accession>
<reference evidence="27" key="3">
    <citation type="submission" date="2025-09" db="UniProtKB">
        <authorList>
            <consortium name="Ensembl"/>
        </authorList>
    </citation>
    <scope>IDENTIFICATION</scope>
</reference>
<keyword evidence="18" id="KW-0356">Hemostasis</keyword>
<evidence type="ECO:0000259" key="25">
    <source>
        <dbReference type="PROSITE" id="PS50240"/>
    </source>
</evidence>
<dbReference type="GO" id="GO:0006508">
    <property type="term" value="P:proteolysis"/>
    <property type="evidence" value="ECO:0007669"/>
    <property type="project" value="UniProtKB-KW"/>
</dbReference>
<dbReference type="SMART" id="SM00020">
    <property type="entry name" value="Tryp_SPc"/>
    <property type="match status" value="1"/>
</dbReference>
<dbReference type="InterPro" id="IPR001314">
    <property type="entry name" value="Peptidase_S1A"/>
</dbReference>
<keyword evidence="8 18" id="KW-0645">Protease</keyword>
<evidence type="ECO:0000256" key="7">
    <source>
        <dbReference type="ARBA" id="ARBA00022572"/>
    </source>
</evidence>
<dbReference type="SUPFAM" id="SSF57414">
    <property type="entry name" value="Hairpin loop containing domain-like"/>
    <property type="match status" value="1"/>
</dbReference>
<dbReference type="SUPFAM" id="SSF57440">
    <property type="entry name" value="Kringle-like"/>
    <property type="match status" value="5"/>
</dbReference>
<evidence type="ECO:0000256" key="3">
    <source>
        <dbReference type="ARBA" id="ARBA00012184"/>
    </source>
</evidence>
<proteinExistence type="inferred from homology"/>
<evidence type="ECO:0000256" key="4">
    <source>
        <dbReference type="ARBA" id="ARBA00020043"/>
    </source>
</evidence>
<sequence>KHPSLARISNSSVVILVLFFLPVGGTEVDGYSKTEGAWVLSLNKRQYMVNNVTECAAKCEAETSFTCKAFVYVEKDQECWTAAANSKTELVLRRQSCALYEKKKYLLECISGNGADYRGTKDRTKTGKLCQRWDAKFPHRPNYSPQTHPLSDLDSNFCRNPDSDNQGPWCYTTDPEVRWEHCNVPSCTEDCIVCNGEDYRGKTSTTENGFTCQRWDSQTPQNHGYNPSTLPEKFLEENYCRNPDGDPRPWCFTTSPSKRWDFCSIPRCTSEPPTIVPETTCITGEGQAYRGTIAVTETGKTCQSWAAQTPHKHNRTPENYPCKGLNNNHCRNPDNERRPWCYTTDSETRWEYCSVPRCGDAPDPAEGVVPPEEDEDCYNGNGSSYRGITSQTISGKKCQWWSSQTPQRHNKTPESFPSADLKRNLCRNPDGDRAPWCYTTDPAVRWEYCNLEKCSPKPTGAPSPTPAQTATVSDCKIGNGATYRGPTSITLTGVTCQAWSAQSPHHQNSFTPRTHPDKGLEGNSCRNPDNDVNGPWCYTTDGNKKWDYCQIPDCAGMDCGTPVYKPKRCFGRVVGGCEAKPHSWPWQISLRTRGIHFCGGTLIHPQWVVTAAHCLERSTRPSAYQVVLGIHRETATEPSKQIRQLEKLVLGPNGADIALLKLQSPAVINDKVLPVCLPEKDYIVPSGTECYVTGWGETQGTGGEGVLKEAGFPVIENKKCNQPSYLSGRVRDHEMCAGNIDGGIDSCQQGDSGGPLVCHEQNKYVLQGVTSWGLGCANAMKPGVYARVSKFVDWIDRTVKAN</sequence>
<dbReference type="InterPro" id="IPR050759">
    <property type="entry name" value="Serine_protease_kringle"/>
</dbReference>
<feature type="region of interest" description="Disordered" evidence="22">
    <location>
        <begin position="504"/>
        <end position="527"/>
    </location>
</feature>
<comment type="function">
    <text evidence="17">Plasmin dissolves the fibrin of blood clots and acts as a proteolytic factor in a variety of other processes including embryonic development, tissue remodeling, tumor invasion, and inflammation. In ovulation, weakens the walls of the Graafian follicle. It activates the urokinase-type plasminogen activator, collagenases and several complement zymogens, such as C1, C4 and C5. Cleavage of fibronectin and laminin leads to cell detachment and apoptosis. Also cleaves fibrin, thrombospondin and von Willebrand factor. Its role in tissue remodeling and tumor invasion may be modulated by CSPG4. Binds to cells.</text>
</comment>
<reference evidence="27" key="2">
    <citation type="submission" date="2025-08" db="UniProtKB">
        <authorList>
            <consortium name="Ensembl"/>
        </authorList>
    </citation>
    <scope>IDENTIFICATION</scope>
</reference>
<feature type="binding site" evidence="20">
    <location>
        <position position="164"/>
    </location>
    <ligand>
        <name>L-lysine</name>
        <dbReference type="ChEBI" id="CHEBI:32551"/>
    </ligand>
</feature>
<evidence type="ECO:0000256" key="19">
    <source>
        <dbReference type="PIRSR" id="PIRSR001150-1"/>
    </source>
</evidence>
<feature type="disulfide bond" evidence="21">
    <location>
        <begin position="302"/>
        <end position="341"/>
    </location>
</feature>
<feature type="active site" description="Charge relay system" evidence="19">
    <location>
        <position position="613"/>
    </location>
</feature>
<feature type="domain" description="Kringle" evidence="24">
    <location>
        <begin position="280"/>
        <end position="358"/>
    </location>
</feature>
<evidence type="ECO:0000256" key="10">
    <source>
        <dbReference type="ARBA" id="ARBA00022737"/>
    </source>
</evidence>
<feature type="disulfide bond" evidence="21">
    <location>
        <begin position="330"/>
        <end position="353"/>
    </location>
</feature>
<protein>
    <recommendedName>
        <fullName evidence="4 18">Plasminogen</fullName>
        <ecNumber evidence="3 18">3.4.21.7</ecNumber>
    </recommendedName>
</protein>
<evidence type="ECO:0000256" key="20">
    <source>
        <dbReference type="PIRSR" id="PIRSR001150-2"/>
    </source>
</evidence>
<dbReference type="PANTHER" id="PTHR24261">
    <property type="entry name" value="PLASMINOGEN-RELATED"/>
    <property type="match status" value="1"/>
</dbReference>
<evidence type="ECO:0000256" key="8">
    <source>
        <dbReference type="ARBA" id="ARBA00022670"/>
    </source>
</evidence>
<organism evidence="27 28">
    <name type="scientific">Poecilia formosa</name>
    <name type="common">Amazon molly</name>
    <name type="synonym">Limia formosa</name>
    <dbReference type="NCBI Taxonomy" id="48698"/>
    <lineage>
        <taxon>Eukaryota</taxon>
        <taxon>Metazoa</taxon>
        <taxon>Chordata</taxon>
        <taxon>Craniata</taxon>
        <taxon>Vertebrata</taxon>
        <taxon>Euteleostomi</taxon>
        <taxon>Actinopterygii</taxon>
        <taxon>Neopterygii</taxon>
        <taxon>Teleostei</taxon>
        <taxon>Neoteleostei</taxon>
        <taxon>Acanthomorphata</taxon>
        <taxon>Ovalentaria</taxon>
        <taxon>Atherinomorphae</taxon>
        <taxon>Cyprinodontiformes</taxon>
        <taxon>Poeciliidae</taxon>
        <taxon>Poeciliinae</taxon>
        <taxon>Poecilia</taxon>
    </lineage>
</organism>
<dbReference type="InterPro" id="IPR018056">
    <property type="entry name" value="Kringle_CS"/>
</dbReference>
<dbReference type="InterPro" id="IPR038178">
    <property type="entry name" value="Kringle_sf"/>
</dbReference>
<dbReference type="EC" id="3.4.21.7" evidence="3 18"/>
<dbReference type="Gene3D" id="2.40.10.10">
    <property type="entry name" value="Trypsin-like serine proteases"/>
    <property type="match status" value="1"/>
</dbReference>
<evidence type="ECO:0000256" key="22">
    <source>
        <dbReference type="SAM" id="MobiDB-lite"/>
    </source>
</evidence>
<keyword evidence="5 18" id="KW-0964">Secreted</keyword>
<dbReference type="Ensembl" id="ENSPFOT00000022434.1">
    <property type="protein sequence ID" value="ENSPFOP00000022972.1"/>
    <property type="gene ID" value="ENSPFOG00000002545.2"/>
</dbReference>
<comment type="activity regulation">
    <text evidence="18">Converted into plasmin by plasminogen activators, both plasminogen and its activator being bound to fibrin.</text>
</comment>
<comment type="caution">
    <text evidence="21">Lacks conserved residue(s) required for the propagation of feature annotation.</text>
</comment>
<dbReference type="PROSITE" id="PS00134">
    <property type="entry name" value="TRYPSIN_HIS"/>
    <property type="match status" value="1"/>
</dbReference>
<evidence type="ECO:0000256" key="16">
    <source>
        <dbReference type="ARBA" id="ARBA00023281"/>
    </source>
</evidence>
<feature type="disulfide bond" evidence="21">
    <location>
        <begin position="426"/>
        <end position="449"/>
    </location>
</feature>
<keyword evidence="28" id="KW-1185">Reference proteome</keyword>
<evidence type="ECO:0000259" key="24">
    <source>
        <dbReference type="PROSITE" id="PS50070"/>
    </source>
</evidence>
<dbReference type="Pfam" id="PF00089">
    <property type="entry name" value="Trypsin"/>
    <property type="match status" value="1"/>
</dbReference>
<evidence type="ECO:0000256" key="12">
    <source>
        <dbReference type="ARBA" id="ARBA00022825"/>
    </source>
</evidence>
<feature type="domain" description="Kringle" evidence="24">
    <location>
        <begin position="108"/>
        <end position="187"/>
    </location>
</feature>
<dbReference type="PANTHER" id="PTHR24261:SF13">
    <property type="entry name" value="PLASMINOGEN"/>
    <property type="match status" value="1"/>
</dbReference>
<feature type="domain" description="Kringle" evidence="24">
    <location>
        <begin position="474"/>
        <end position="554"/>
    </location>
</feature>
<dbReference type="InterPro" id="IPR009003">
    <property type="entry name" value="Peptidase_S1_PA"/>
</dbReference>
<evidence type="ECO:0000256" key="21">
    <source>
        <dbReference type="PROSITE-ProRule" id="PRU00121"/>
    </source>
</evidence>
<dbReference type="SMART" id="SM00473">
    <property type="entry name" value="PAN_AP"/>
    <property type="match status" value="1"/>
</dbReference>
<comment type="catalytic activity">
    <reaction evidence="1 18">
        <text>Preferential cleavage: Lys-|-Xaa &gt; Arg-|-Xaa, higher selectivity than trypsin. Converts fibrin into soluble products.</text>
        <dbReference type="EC" id="3.4.21.7"/>
    </reaction>
</comment>
<dbReference type="PRINTS" id="PR00018">
    <property type="entry name" value="KRINGLE"/>
</dbReference>
<dbReference type="CDD" id="cd01099">
    <property type="entry name" value="PAN_AP_HGF"/>
    <property type="match status" value="1"/>
</dbReference>
<evidence type="ECO:0000256" key="18">
    <source>
        <dbReference type="PIRNR" id="PIRNR001150"/>
    </source>
</evidence>
<keyword evidence="15 21" id="KW-1015">Disulfide bond</keyword>
<feature type="binding site" evidence="20">
    <location>
        <position position="178"/>
    </location>
    <ligand>
        <name>L-lysine</name>
        <dbReference type="ChEBI" id="CHEBI:32551"/>
    </ligand>
</feature>
<feature type="binding site" evidence="20">
    <location>
        <position position="445"/>
    </location>
    <ligand>
        <name>L-lysine</name>
        <dbReference type="ChEBI" id="CHEBI:32551"/>
    </ligand>
</feature>
<dbReference type="EMBL" id="AYCK01015211">
    <property type="status" value="NOT_ANNOTATED_CDS"/>
    <property type="molecule type" value="Genomic_DNA"/>
</dbReference>
<dbReference type="Gene3D" id="2.40.20.10">
    <property type="entry name" value="Plasminogen Kringle 4"/>
    <property type="match status" value="5"/>
</dbReference>
<dbReference type="InterPro" id="IPR013806">
    <property type="entry name" value="Kringle-like"/>
</dbReference>
<dbReference type="FunFam" id="2.40.20.10:FF:000011">
    <property type="entry name" value="Plasminogen"/>
    <property type="match status" value="1"/>
</dbReference>
<keyword evidence="10" id="KW-0677">Repeat</keyword>
<dbReference type="InterPro" id="IPR000001">
    <property type="entry name" value="Kringle"/>
</dbReference>
<comment type="function">
    <text evidence="18">Plasmin dissolves the fibrin of blood clots and acts as a proteolytic factor in a variety of other processes including embryonic development, tissue remodeling, tumor invasion, and inflammation. In ovulation, weakens the walls of the Graafian follicle. It activates the urokinase-type plasminogen activator, collagenases and several complement zymogens, such as C1 and C5. Cleavage of fibronectin and laminin leads to cell detachment and apoptosis. Also cleaves fibrin, thrombospondin and von Willebrand factor. Its role in tissue remodeling and tumor invasion may be modulated by CSPG4. Binds to cells.</text>
</comment>
<dbReference type="InterPro" id="IPR001254">
    <property type="entry name" value="Trypsin_dom"/>
</dbReference>
<keyword evidence="6" id="KW-0597">Phosphoprotein</keyword>
<dbReference type="PROSITE" id="PS00021">
    <property type="entry name" value="KRINGLE_1"/>
    <property type="match status" value="2"/>
</dbReference>
<dbReference type="PROSITE" id="PS50948">
    <property type="entry name" value="PAN"/>
    <property type="match status" value="1"/>
</dbReference>
<feature type="domain" description="Kringle" evidence="24">
    <location>
        <begin position="376"/>
        <end position="454"/>
    </location>
</feature>
<evidence type="ECO:0000256" key="2">
    <source>
        <dbReference type="ARBA" id="ARBA00004613"/>
    </source>
</evidence>
<dbReference type="GO" id="GO:0048771">
    <property type="term" value="P:tissue remodeling"/>
    <property type="evidence" value="ECO:0007669"/>
    <property type="project" value="UniProtKB-UniRule"/>
</dbReference>
<keyword evidence="11 18" id="KW-0378">Hydrolase</keyword>
<feature type="disulfide bond" evidence="21">
    <location>
        <begin position="377"/>
        <end position="454"/>
    </location>
</feature>
<evidence type="ECO:0000313" key="27">
    <source>
        <dbReference type="Ensembl" id="ENSPFOP00000022972.1"/>
    </source>
</evidence>
<feature type="domain" description="Kringle" evidence="24">
    <location>
        <begin position="190"/>
        <end position="268"/>
    </location>
</feature>
<name>A0A096LUY1_POEFO</name>
<dbReference type="InterPro" id="IPR003609">
    <property type="entry name" value="Pan_app"/>
</dbReference>
<dbReference type="GO" id="GO:0005615">
    <property type="term" value="C:extracellular space"/>
    <property type="evidence" value="ECO:0007669"/>
    <property type="project" value="TreeGrafter"/>
</dbReference>
<dbReference type="InterPro" id="IPR043504">
    <property type="entry name" value="Peptidase_S1_PA_chymotrypsin"/>
</dbReference>
<dbReference type="Proteomes" id="UP000028760">
    <property type="component" value="Unassembled WGS sequence"/>
</dbReference>
<dbReference type="PIRSF" id="PIRSF001150">
    <property type="entry name" value="Plasmin"/>
    <property type="match status" value="1"/>
</dbReference>
<dbReference type="Gene3D" id="3.50.4.10">
    <property type="entry name" value="Hepatocyte Growth Factor"/>
    <property type="match status" value="1"/>
</dbReference>
<dbReference type="OMA" id="TKNGVAC"/>
<keyword evidence="7 21" id="KW-0420">Kringle</keyword>
<dbReference type="PROSITE" id="PS50070">
    <property type="entry name" value="KRINGLE_2"/>
    <property type="match status" value="5"/>
</dbReference>
<evidence type="ECO:0000256" key="9">
    <source>
        <dbReference type="ARBA" id="ARBA00022729"/>
    </source>
</evidence>
<keyword evidence="12 18" id="KW-0720">Serine protease</keyword>
<dbReference type="PROSITE" id="PS50240">
    <property type="entry name" value="TRYPSIN_DOM"/>
    <property type="match status" value="1"/>
</dbReference>
<evidence type="ECO:0000256" key="23">
    <source>
        <dbReference type="SAM" id="SignalP"/>
    </source>
</evidence>
<feature type="signal peptide" evidence="23">
    <location>
        <begin position="1"/>
        <end position="25"/>
    </location>
</feature>
<feature type="active site" description="Charge relay system" evidence="19">
    <location>
        <position position="656"/>
    </location>
</feature>
<dbReference type="AlphaFoldDB" id="A0A096LUY1"/>
<dbReference type="CDD" id="cd00190">
    <property type="entry name" value="Tryp_SPc"/>
    <property type="match status" value="1"/>
</dbReference>
<dbReference type="GO" id="GO:0042730">
    <property type="term" value="P:fibrinolysis"/>
    <property type="evidence" value="ECO:0007669"/>
    <property type="project" value="UniProtKB-UniRule"/>
</dbReference>
<dbReference type="GeneTree" id="ENSGT00940000155208"/>
<dbReference type="InterPro" id="IPR023317">
    <property type="entry name" value="Pept_S1A_plasmin"/>
</dbReference>
<evidence type="ECO:0000256" key="5">
    <source>
        <dbReference type="ARBA" id="ARBA00022525"/>
    </source>
</evidence>
<reference evidence="28" key="1">
    <citation type="submission" date="2013-10" db="EMBL/GenBank/DDBJ databases">
        <authorList>
            <person name="Schartl M."/>
            <person name="Warren W."/>
        </authorList>
    </citation>
    <scope>NUCLEOTIDE SEQUENCE [LARGE SCALE GENOMIC DNA]</scope>
    <source>
        <strain evidence="28">female</strain>
    </source>
</reference>
<feature type="disulfide bond" evidence="21">
    <location>
        <begin position="212"/>
        <end position="251"/>
    </location>
</feature>
<evidence type="ECO:0000256" key="6">
    <source>
        <dbReference type="ARBA" id="ARBA00022553"/>
    </source>
</evidence>
<feature type="domain" description="Peptidase S1" evidence="25">
    <location>
        <begin position="573"/>
        <end position="800"/>
    </location>
</feature>
<feature type="domain" description="Apple" evidence="26">
    <location>
        <begin position="26"/>
        <end position="97"/>
    </location>
</feature>
<feature type="active site" description="Charge relay system" evidence="19">
    <location>
        <position position="752"/>
    </location>
</feature>
<evidence type="ECO:0000256" key="13">
    <source>
        <dbReference type="ARBA" id="ARBA00023145"/>
    </source>
</evidence>
<keyword evidence="9 23" id="KW-0732">Signal</keyword>
<evidence type="ECO:0000256" key="17">
    <source>
        <dbReference type="ARBA" id="ARBA00093290"/>
    </source>
</evidence>
<feature type="disulfide bond" evidence="21">
    <location>
        <begin position="240"/>
        <end position="263"/>
    </location>
</feature>